<reference evidence="2 3" key="1">
    <citation type="submission" date="2022-03" db="EMBL/GenBank/DDBJ databases">
        <authorList>
            <person name="Nunn A."/>
            <person name="Chopra R."/>
            <person name="Nunn A."/>
            <person name="Contreras Garrido A."/>
        </authorList>
    </citation>
    <scope>NUCLEOTIDE SEQUENCE [LARGE SCALE GENOMIC DNA]</scope>
</reference>
<dbReference type="Proteomes" id="UP000836841">
    <property type="component" value="Chromosome 3"/>
</dbReference>
<accession>A0AAU9S4S7</accession>
<dbReference type="InterPro" id="IPR001279">
    <property type="entry name" value="Metallo-B-lactamas"/>
</dbReference>
<dbReference type="Gene3D" id="3.60.15.10">
    <property type="entry name" value="Ribonuclease Z/Hydroxyacylglutathione hydrolase-like"/>
    <property type="match status" value="1"/>
</dbReference>
<dbReference type="CDD" id="cd16279">
    <property type="entry name" value="metallo-hydrolase-like_MBL-fold"/>
    <property type="match status" value="1"/>
</dbReference>
<proteinExistence type="predicted"/>
<evidence type="ECO:0000313" key="3">
    <source>
        <dbReference type="Proteomes" id="UP000836841"/>
    </source>
</evidence>
<dbReference type="PANTHER" id="PTHR42663">
    <property type="entry name" value="HYDROLASE C777.06C-RELATED-RELATED"/>
    <property type="match status" value="1"/>
</dbReference>
<dbReference type="InterPro" id="IPR036866">
    <property type="entry name" value="RibonucZ/Hydroxyglut_hydro"/>
</dbReference>
<dbReference type="EMBL" id="OU466859">
    <property type="protein sequence ID" value="CAH2053776.1"/>
    <property type="molecule type" value="Genomic_DNA"/>
</dbReference>
<gene>
    <name evidence="2" type="ORF">TAV2_LOCUS10151</name>
</gene>
<dbReference type="AlphaFoldDB" id="A0AAU9S4S7"/>
<sequence length="364" mass="40662">MAAIAAVLSLRLGTIRPSQPSFAGFNSLRHQTSLLRCQSLLLSRNTRSPVNRVLQACLRSNYANDDASVSVSASSPQEHSEIVFMGTGTSEGIPRVSCLTDPLKTCSVCTKATEPGNKNRRLNTSILVRYIRPSGGTSNILIDCGKFFYHSALRWFPTFGLRTLDAVVITHSHADAIGGLDDLRDWTNNVQPHIPIYTAMRDLEVMKKTHYYLVDTSVIIPGAAVSELEFKIIQEDQPFMVNDLKIIPLPVWHGSNYRSLGFRFGNVCYISDVSDIPEETYPLLRDCDLLIMDALRPDRSSATHFGLPRALEEVRKIKPKRTLLTGMMHLMDHEKVSEELEKLMDTEGLDVQLSYDGLRVPVSI</sequence>
<dbReference type="SMART" id="SM00849">
    <property type="entry name" value="Lactamase_B"/>
    <property type="match status" value="1"/>
</dbReference>
<feature type="domain" description="Metallo-beta-lactamase" evidence="1">
    <location>
        <begin position="122"/>
        <end position="327"/>
    </location>
</feature>
<dbReference type="Pfam" id="PF12706">
    <property type="entry name" value="Lactamase_B_2"/>
    <property type="match status" value="1"/>
</dbReference>
<dbReference type="SUPFAM" id="SSF56281">
    <property type="entry name" value="Metallo-hydrolase/oxidoreductase"/>
    <property type="match status" value="1"/>
</dbReference>
<organism evidence="2 3">
    <name type="scientific">Thlaspi arvense</name>
    <name type="common">Field penny-cress</name>
    <dbReference type="NCBI Taxonomy" id="13288"/>
    <lineage>
        <taxon>Eukaryota</taxon>
        <taxon>Viridiplantae</taxon>
        <taxon>Streptophyta</taxon>
        <taxon>Embryophyta</taxon>
        <taxon>Tracheophyta</taxon>
        <taxon>Spermatophyta</taxon>
        <taxon>Magnoliopsida</taxon>
        <taxon>eudicotyledons</taxon>
        <taxon>Gunneridae</taxon>
        <taxon>Pentapetalae</taxon>
        <taxon>rosids</taxon>
        <taxon>malvids</taxon>
        <taxon>Brassicales</taxon>
        <taxon>Brassicaceae</taxon>
        <taxon>Thlaspideae</taxon>
        <taxon>Thlaspi</taxon>
    </lineage>
</organism>
<dbReference type="PANTHER" id="PTHR42663:SF3">
    <property type="entry name" value="OS09G0363800 PROTEIN"/>
    <property type="match status" value="1"/>
</dbReference>
<evidence type="ECO:0000259" key="1">
    <source>
        <dbReference type="SMART" id="SM00849"/>
    </source>
</evidence>
<protein>
    <recommendedName>
        <fullName evidence="1">Metallo-beta-lactamase domain-containing protein</fullName>
    </recommendedName>
</protein>
<keyword evidence="3" id="KW-1185">Reference proteome</keyword>
<name>A0AAU9S4S7_THLAR</name>
<evidence type="ECO:0000313" key="2">
    <source>
        <dbReference type="EMBL" id="CAH2053776.1"/>
    </source>
</evidence>